<reference evidence="2" key="1">
    <citation type="submission" date="2019-11" db="UniProtKB">
        <authorList>
            <consortium name="WormBaseParasite"/>
        </authorList>
    </citation>
    <scope>IDENTIFICATION</scope>
</reference>
<accession>A0A5K3EN33</accession>
<dbReference type="PANTHER" id="PTHR31569:SF4">
    <property type="entry name" value="SWIM-TYPE DOMAIN-CONTAINING PROTEIN"/>
    <property type="match status" value="1"/>
</dbReference>
<evidence type="ECO:0000256" key="1">
    <source>
        <dbReference type="SAM" id="MobiDB-lite"/>
    </source>
</evidence>
<feature type="compositionally biased region" description="Low complexity" evidence="1">
    <location>
        <begin position="350"/>
        <end position="362"/>
    </location>
</feature>
<sequence>MDRTTEQFEEASWKMMHGDIYEGASEYYDITQQFLDAFQILELDSFESLKLALRNFTEETGYAYTIKRSKRYRENDIRRNLLIYNHICYGCTLHVQGSSSCSKQPEIPCPSQINFTSVKGVFKVAKFVMIHNHPPPITSMKAEIDSSTFPAFIDCSDKFREAFPGMSAGSYMEFTNRLKGFEKATGSVYIKYSSGLFGDTEDHQQTICKYKKLRYVCVHYGSRRSEPIRRRNQHTTKIGCGSCFSVKYANGRLHIVSYDMRHCHPVDPESAMLYPHNRRLTPVETAEIEQLLAYNPNMGDLKHHIKEKYGKICTTRDIINMRFRRKKRLENAAMSRVKAGDAFDENDAHPSSSSSLSDPPTASNLESLVDICCQQQQQQHQQPEGSPDASFPPPSLTPVLHDIQQLAEAAPVAEVMGFHSVLRNLANAWRRGQQPIVIIPKNDLARREKDD</sequence>
<organism evidence="2">
    <name type="scientific">Mesocestoides corti</name>
    <name type="common">Flatworm</name>
    <dbReference type="NCBI Taxonomy" id="53468"/>
    <lineage>
        <taxon>Eukaryota</taxon>
        <taxon>Metazoa</taxon>
        <taxon>Spiralia</taxon>
        <taxon>Lophotrochozoa</taxon>
        <taxon>Platyhelminthes</taxon>
        <taxon>Cestoda</taxon>
        <taxon>Eucestoda</taxon>
        <taxon>Cyclophyllidea</taxon>
        <taxon>Mesocestoididae</taxon>
        <taxon>Mesocestoides</taxon>
    </lineage>
</organism>
<dbReference type="PANTHER" id="PTHR31569">
    <property type="entry name" value="SWIM-TYPE DOMAIN-CONTAINING PROTEIN"/>
    <property type="match status" value="1"/>
</dbReference>
<dbReference type="WBParaSite" id="MCU_001791-RA">
    <property type="protein sequence ID" value="MCU_001791-RA"/>
    <property type="gene ID" value="MCU_001791"/>
</dbReference>
<proteinExistence type="predicted"/>
<feature type="region of interest" description="Disordered" evidence="1">
    <location>
        <begin position="374"/>
        <end position="398"/>
    </location>
</feature>
<feature type="region of interest" description="Disordered" evidence="1">
    <location>
        <begin position="340"/>
        <end position="362"/>
    </location>
</feature>
<dbReference type="AlphaFoldDB" id="A0A5K3EN33"/>
<protein>
    <submittedName>
        <fullName evidence="2">FAR1 domain-containing protein</fullName>
    </submittedName>
</protein>
<evidence type="ECO:0000313" key="2">
    <source>
        <dbReference type="WBParaSite" id="MCU_001791-RA"/>
    </source>
</evidence>
<name>A0A5K3EN33_MESCO</name>
<dbReference type="InterPro" id="IPR052579">
    <property type="entry name" value="Zinc_finger_SWIM"/>
</dbReference>